<dbReference type="STRING" id="1049789.LEP1GSC050_1780"/>
<evidence type="ECO:0000313" key="2">
    <source>
        <dbReference type="Proteomes" id="UP000015454"/>
    </source>
</evidence>
<comment type="caution">
    <text evidence="1">The sequence shown here is derived from an EMBL/GenBank/DDBJ whole genome shotgun (WGS) entry which is preliminary data.</text>
</comment>
<dbReference type="Proteomes" id="UP000015454">
    <property type="component" value="Unassembled WGS sequence"/>
</dbReference>
<name>T0G8W0_9LEPT</name>
<evidence type="ECO:0000313" key="1">
    <source>
        <dbReference type="EMBL" id="EQA43259.1"/>
    </source>
</evidence>
<accession>T0G8W0</accession>
<proteinExistence type="predicted"/>
<reference evidence="1" key="1">
    <citation type="submission" date="2013-05" db="EMBL/GenBank/DDBJ databases">
        <authorList>
            <person name="Harkins D.M."/>
            <person name="Durkin A.S."/>
            <person name="Brinkac L.M."/>
            <person name="Haft D.H."/>
            <person name="Selengut J.D."/>
            <person name="Sanka R."/>
            <person name="DePew J."/>
            <person name="Purushe J."/>
            <person name="Hartskeerl R.A."/>
            <person name="Ahmed A."/>
            <person name="van der Linden H."/>
            <person name="Goris M.G.A."/>
            <person name="Vinetz J.M."/>
            <person name="Sutton G.G."/>
            <person name="Nierman W.C."/>
            <person name="Fouts D.E."/>
        </authorList>
    </citation>
    <scope>NUCLEOTIDE SEQUENCE [LARGE SCALE GENOMIC DNA]</scope>
    <source>
        <strain evidence="1">5399</strain>
    </source>
</reference>
<dbReference type="AlphaFoldDB" id="T0G8W0"/>
<organism evidence="1 2">
    <name type="scientific">Leptospira broomii serovar Hurstbridge str. 5399</name>
    <dbReference type="NCBI Taxonomy" id="1049789"/>
    <lineage>
        <taxon>Bacteria</taxon>
        <taxon>Pseudomonadati</taxon>
        <taxon>Spirochaetota</taxon>
        <taxon>Spirochaetia</taxon>
        <taxon>Leptospirales</taxon>
        <taxon>Leptospiraceae</taxon>
        <taxon>Leptospira</taxon>
    </lineage>
</organism>
<protein>
    <submittedName>
        <fullName evidence="1">Uncharacterized protein</fullName>
    </submittedName>
</protein>
<gene>
    <name evidence="1" type="ORF">LEP1GSC050_1780</name>
</gene>
<keyword evidence="2" id="KW-1185">Reference proteome</keyword>
<sequence>MNCLIKEQFKRRDFQLLDSISAFCKFSEVQDLDSFNKDSCLNRRFGKEFKQRKNPIKWGKILFN</sequence>
<dbReference type="EMBL" id="AHMO02000011">
    <property type="protein sequence ID" value="EQA43259.1"/>
    <property type="molecule type" value="Genomic_DNA"/>
</dbReference>